<accession>A0ACC3S8W1</accession>
<dbReference type="EMBL" id="JAMKPW020000038">
    <property type="protein sequence ID" value="KAK8200831.1"/>
    <property type="molecule type" value="Genomic_DNA"/>
</dbReference>
<comment type="caution">
    <text evidence="1">The sequence shown here is derived from an EMBL/GenBank/DDBJ whole genome shotgun (WGS) entry which is preliminary data.</text>
</comment>
<sequence>MSRIPPIAPEDLTESQKACYDSMTSTANEVFGTKFVYKDSRGAFVGPFAALQRTPEVAESFFALMKSLAKIPGLPAAAREVAILAVGAHFQADYEIYSHERIAAALTELPYQTIDYVKRGTKPAMEEDCEAAYDAAKELCTKPGPLSEPTWQRIERHFGREGALALVHYVGFYAYTCLLLNGCAVPLPEGEMIDNDGYWGPP</sequence>
<keyword evidence="2" id="KW-1185">Reference proteome</keyword>
<organism evidence="1 2">
    <name type="scientific">Zalaria obscura</name>
    <dbReference type="NCBI Taxonomy" id="2024903"/>
    <lineage>
        <taxon>Eukaryota</taxon>
        <taxon>Fungi</taxon>
        <taxon>Dikarya</taxon>
        <taxon>Ascomycota</taxon>
        <taxon>Pezizomycotina</taxon>
        <taxon>Dothideomycetes</taxon>
        <taxon>Dothideomycetidae</taxon>
        <taxon>Dothideales</taxon>
        <taxon>Zalariaceae</taxon>
        <taxon>Zalaria</taxon>
    </lineage>
</organism>
<evidence type="ECO:0000313" key="1">
    <source>
        <dbReference type="EMBL" id="KAK8200831.1"/>
    </source>
</evidence>
<gene>
    <name evidence="1" type="ORF">M8818_006148</name>
</gene>
<name>A0ACC3S8W1_9PEZI</name>
<evidence type="ECO:0000313" key="2">
    <source>
        <dbReference type="Proteomes" id="UP001320706"/>
    </source>
</evidence>
<dbReference type="Proteomes" id="UP001320706">
    <property type="component" value="Unassembled WGS sequence"/>
</dbReference>
<proteinExistence type="predicted"/>
<protein>
    <submittedName>
        <fullName evidence="1">Uncharacterized protein</fullName>
    </submittedName>
</protein>
<reference evidence="1" key="1">
    <citation type="submission" date="2024-02" db="EMBL/GenBank/DDBJ databases">
        <title>Metagenome Assembled Genome of Zalaria obscura JY119.</title>
        <authorList>
            <person name="Vighnesh L."/>
            <person name="Jagadeeshwari U."/>
            <person name="Venkata Ramana C."/>
            <person name="Sasikala C."/>
        </authorList>
    </citation>
    <scope>NUCLEOTIDE SEQUENCE</scope>
    <source>
        <strain evidence="1">JY119</strain>
    </source>
</reference>